<name>A0A517PG49_9PLAN</name>
<evidence type="ECO:0000256" key="1">
    <source>
        <dbReference type="SAM" id="Phobius"/>
    </source>
</evidence>
<proteinExistence type="predicted"/>
<sequence length="137" mass="15799">MQNIVNRQAPQSRQATRKGAVLILVMVCLLIVTMLLASLLKSALMQRRQVIREQLRVQAEWLAESALERAVEQRLKNPNYKGEVWEIRPEDLGTRYAASAVIQLKPAEKTDRLSIEARIRYPEDETFSVTRTRKIIL</sequence>
<keyword evidence="1" id="KW-0472">Membrane</keyword>
<accession>A0A517PG49</accession>
<reference evidence="2 3" key="1">
    <citation type="submission" date="2019-02" db="EMBL/GenBank/DDBJ databases">
        <title>Deep-cultivation of Planctomycetes and their phenomic and genomic characterization uncovers novel biology.</title>
        <authorList>
            <person name="Wiegand S."/>
            <person name="Jogler M."/>
            <person name="Boedeker C."/>
            <person name="Pinto D."/>
            <person name="Vollmers J."/>
            <person name="Rivas-Marin E."/>
            <person name="Kohn T."/>
            <person name="Peeters S.H."/>
            <person name="Heuer A."/>
            <person name="Rast P."/>
            <person name="Oberbeckmann S."/>
            <person name="Bunk B."/>
            <person name="Jeske O."/>
            <person name="Meyerdierks A."/>
            <person name="Storesund J.E."/>
            <person name="Kallscheuer N."/>
            <person name="Luecker S."/>
            <person name="Lage O.M."/>
            <person name="Pohl T."/>
            <person name="Merkel B.J."/>
            <person name="Hornburger P."/>
            <person name="Mueller R.-W."/>
            <person name="Bruemmer F."/>
            <person name="Labrenz M."/>
            <person name="Spormann A.M."/>
            <person name="Op den Camp H."/>
            <person name="Overmann J."/>
            <person name="Amann R."/>
            <person name="Jetten M.S.M."/>
            <person name="Mascher T."/>
            <person name="Medema M.H."/>
            <person name="Devos D.P."/>
            <person name="Kaster A.-K."/>
            <person name="Ovreas L."/>
            <person name="Rohde M."/>
            <person name="Galperin M.Y."/>
            <person name="Jogler C."/>
        </authorList>
    </citation>
    <scope>NUCLEOTIDE SEQUENCE [LARGE SCALE GENOMIC DNA]</scope>
    <source>
        <strain evidence="2 3">HG66A1</strain>
    </source>
</reference>
<organism evidence="2 3">
    <name type="scientific">Gimesia chilikensis</name>
    <dbReference type="NCBI Taxonomy" id="2605989"/>
    <lineage>
        <taxon>Bacteria</taxon>
        <taxon>Pseudomonadati</taxon>
        <taxon>Planctomycetota</taxon>
        <taxon>Planctomycetia</taxon>
        <taxon>Planctomycetales</taxon>
        <taxon>Planctomycetaceae</taxon>
        <taxon>Gimesia</taxon>
    </lineage>
</organism>
<keyword evidence="1" id="KW-1133">Transmembrane helix</keyword>
<dbReference type="AlphaFoldDB" id="A0A517PG49"/>
<dbReference type="EMBL" id="CP036266">
    <property type="protein sequence ID" value="QDT18341.1"/>
    <property type="molecule type" value="Genomic_DNA"/>
</dbReference>
<dbReference type="RefSeq" id="WP_145179778.1">
    <property type="nucleotide sequence ID" value="NZ_CP036266.1"/>
</dbReference>
<gene>
    <name evidence="2" type="ORF">HG66A1_01000</name>
</gene>
<evidence type="ECO:0008006" key="4">
    <source>
        <dbReference type="Google" id="ProtNLM"/>
    </source>
</evidence>
<dbReference type="Proteomes" id="UP000320421">
    <property type="component" value="Chromosome"/>
</dbReference>
<evidence type="ECO:0000313" key="2">
    <source>
        <dbReference type="EMBL" id="QDT18341.1"/>
    </source>
</evidence>
<dbReference type="OrthoDB" id="291797at2"/>
<protein>
    <recommendedName>
        <fullName evidence="4">Type II secretion system protein</fullName>
    </recommendedName>
</protein>
<keyword evidence="1" id="KW-0812">Transmembrane</keyword>
<keyword evidence="3" id="KW-1185">Reference proteome</keyword>
<feature type="transmembrane region" description="Helical" evidence="1">
    <location>
        <begin position="20"/>
        <end position="40"/>
    </location>
</feature>
<evidence type="ECO:0000313" key="3">
    <source>
        <dbReference type="Proteomes" id="UP000320421"/>
    </source>
</evidence>